<organism evidence="1 2">
    <name type="scientific">Vibrio cholerae</name>
    <dbReference type="NCBI Taxonomy" id="666"/>
    <lineage>
        <taxon>Bacteria</taxon>
        <taxon>Pseudomonadati</taxon>
        <taxon>Pseudomonadota</taxon>
        <taxon>Gammaproteobacteria</taxon>
        <taxon>Vibrionales</taxon>
        <taxon>Vibrionaceae</taxon>
        <taxon>Vibrio</taxon>
    </lineage>
</organism>
<gene>
    <name evidence="1" type="ORF">FXF03_01320</name>
</gene>
<dbReference type="EMBL" id="VSIJ01000005">
    <property type="protein sequence ID" value="TXX67241.1"/>
    <property type="molecule type" value="Genomic_DNA"/>
</dbReference>
<comment type="caution">
    <text evidence="1">The sequence shown here is derived from an EMBL/GenBank/DDBJ whole genome shotgun (WGS) entry which is preliminary data.</text>
</comment>
<name>A0ABD7STK3_VIBCL</name>
<proteinExistence type="predicted"/>
<evidence type="ECO:0000313" key="1">
    <source>
        <dbReference type="EMBL" id="TXX67241.1"/>
    </source>
</evidence>
<evidence type="ECO:0000313" key="2">
    <source>
        <dbReference type="Proteomes" id="UP000323819"/>
    </source>
</evidence>
<dbReference type="Proteomes" id="UP000323819">
    <property type="component" value="Unassembled WGS sequence"/>
</dbReference>
<reference evidence="1 2" key="1">
    <citation type="submission" date="2019-06" db="EMBL/GenBank/DDBJ databases">
        <title>Vibrio cholerae phylogeny based on whole-genome sequencing reveals genetic diversity and population strucutre.</title>
        <authorList>
            <person name="Zhiqiu Y."/>
            <person name="Bin L."/>
            <person name="Lingyan J."/>
        </authorList>
    </citation>
    <scope>NUCLEOTIDE SEQUENCE [LARGE SCALE GENOMIC DNA]</scope>
    <source>
        <strain evidence="1 2">N2814</strain>
    </source>
</reference>
<accession>A0ABD7STK3</accession>
<dbReference type="AlphaFoldDB" id="A0ABD7STK3"/>
<protein>
    <submittedName>
        <fullName evidence="1">Uncharacterized protein</fullName>
    </submittedName>
</protein>
<sequence>MSKSTCLAKPNFAATIHFTVGIKKSAAITKVEERWLSSLDDCDVFENDLIDEGATAVLECVGIDLNKEGSFVVEVLGEAKYEESPDYEIVELKPVTA</sequence>
<dbReference type="RefSeq" id="WP_148521381.1">
    <property type="nucleotide sequence ID" value="NZ_VSIJ01000005.1"/>
</dbReference>